<evidence type="ECO:0008006" key="2">
    <source>
        <dbReference type="Google" id="ProtNLM"/>
    </source>
</evidence>
<evidence type="ECO:0000313" key="1">
    <source>
        <dbReference type="EMBL" id="QHT09718.1"/>
    </source>
</evidence>
<dbReference type="Pfam" id="PF04488">
    <property type="entry name" value="Gly_transf_sug"/>
    <property type="match status" value="1"/>
</dbReference>
<accession>A0A6C0CYW3</accession>
<dbReference type="EMBL" id="MN739514">
    <property type="protein sequence ID" value="QHT09718.1"/>
    <property type="molecule type" value="Genomic_DNA"/>
</dbReference>
<sequence length="252" mass="29340">MSRIPKNVHFVFGFKEQTEEFKMLFYLAVLSASVIIKPDVINFHCFNEPHGEWWEKTKSLIVYRKIDTDVMYWGDKLITKYAHKADKYRIETLQREGGIYLDIDTICVKPIDDLLTNSVVMGIEHINEHDGVPLLCNAIIMAEPNAPFINMWISNYYGYFHPEGWGQASVYLPGCISRSIPQHIKILDTDAFFWPGIFESDLIWSKESPISENLRIQHLWFNVGIPDITLEYLKTVKCRYSTLAQPLLPYLE</sequence>
<dbReference type="InterPro" id="IPR007577">
    <property type="entry name" value="GlycoTrfase_DXD_sugar-bd_CS"/>
</dbReference>
<dbReference type="PANTHER" id="PTHR46830">
    <property type="entry name" value="TRANSFERASE, PUTATIVE-RELATED"/>
    <property type="match status" value="1"/>
</dbReference>
<dbReference type="PANTHER" id="PTHR46830:SF2">
    <property type="entry name" value="ALPHA-1,4-N-ACETYLGLUCOSAMINYLTRANSFERASE"/>
    <property type="match status" value="1"/>
</dbReference>
<dbReference type="AlphaFoldDB" id="A0A6C0CYW3"/>
<dbReference type="SUPFAM" id="SSF53448">
    <property type="entry name" value="Nucleotide-diphospho-sugar transferases"/>
    <property type="match status" value="1"/>
</dbReference>
<name>A0A6C0CYW3_9ZZZZ</name>
<organism evidence="1">
    <name type="scientific">viral metagenome</name>
    <dbReference type="NCBI Taxonomy" id="1070528"/>
    <lineage>
        <taxon>unclassified sequences</taxon>
        <taxon>metagenomes</taxon>
        <taxon>organismal metagenomes</taxon>
    </lineage>
</organism>
<proteinExistence type="predicted"/>
<dbReference type="InterPro" id="IPR029044">
    <property type="entry name" value="Nucleotide-diphossugar_trans"/>
</dbReference>
<protein>
    <recommendedName>
        <fullName evidence="2">Glycosyltransferase</fullName>
    </recommendedName>
</protein>
<dbReference type="Gene3D" id="3.90.550.20">
    <property type="match status" value="1"/>
</dbReference>
<reference evidence="1" key="1">
    <citation type="journal article" date="2020" name="Nature">
        <title>Giant virus diversity and host interactions through global metagenomics.</title>
        <authorList>
            <person name="Schulz F."/>
            <person name="Roux S."/>
            <person name="Paez-Espino D."/>
            <person name="Jungbluth S."/>
            <person name="Walsh D.A."/>
            <person name="Denef V.J."/>
            <person name="McMahon K.D."/>
            <person name="Konstantinidis K.T."/>
            <person name="Eloe-Fadrosh E.A."/>
            <person name="Kyrpides N.C."/>
            <person name="Woyke T."/>
        </authorList>
    </citation>
    <scope>NUCLEOTIDE SEQUENCE</scope>
    <source>
        <strain evidence="1">GVMAG-M-3300023174-102</strain>
    </source>
</reference>